<dbReference type="InterPro" id="IPR011071">
    <property type="entry name" value="Lyase_8-like_C"/>
</dbReference>
<dbReference type="EMBL" id="CP019606">
    <property type="protein sequence ID" value="AQP48174.1"/>
    <property type="molecule type" value="Genomic_DNA"/>
</dbReference>
<evidence type="ECO:0000259" key="10">
    <source>
        <dbReference type="Pfam" id="PF08124"/>
    </source>
</evidence>
<dbReference type="GO" id="GO:0005975">
    <property type="term" value="P:carbohydrate metabolic process"/>
    <property type="evidence" value="ECO:0007669"/>
    <property type="project" value="InterPro"/>
</dbReference>
<name>A0A1Q2CPZ9_9ACTN</name>
<evidence type="ECO:0000256" key="6">
    <source>
        <dbReference type="SAM" id="MobiDB-lite"/>
    </source>
</evidence>
<evidence type="ECO:0000259" key="8">
    <source>
        <dbReference type="Pfam" id="PF02278"/>
    </source>
</evidence>
<comment type="similarity">
    <text evidence="1">Belongs to the polysaccharide lyase 8 family.</text>
</comment>
<feature type="domain" description="MucBP" evidence="9">
    <location>
        <begin position="814"/>
        <end position="875"/>
    </location>
</feature>
<dbReference type="PANTHER" id="PTHR38481">
    <property type="entry name" value="HYALURONATE LYASE"/>
    <property type="match status" value="1"/>
</dbReference>
<dbReference type="SUPFAM" id="SSF49863">
    <property type="entry name" value="Hyaluronate lyase-like, C-terminal domain"/>
    <property type="match status" value="1"/>
</dbReference>
<evidence type="ECO:0000313" key="12">
    <source>
        <dbReference type="Proteomes" id="UP000188145"/>
    </source>
</evidence>
<feature type="chain" id="PRO_5010195399" description="Hyaluronate lyase" evidence="7">
    <location>
        <begin position="32"/>
        <end position="970"/>
    </location>
</feature>
<dbReference type="STRING" id="1332264.BW730_12375"/>
<feature type="active site" evidence="5">
    <location>
        <position position="278"/>
    </location>
</feature>
<evidence type="ECO:0000313" key="11">
    <source>
        <dbReference type="EMBL" id="AQP48174.1"/>
    </source>
</evidence>
<feature type="domain" description="Polysaccharide lyase family 8 central" evidence="8">
    <location>
        <begin position="419"/>
        <end position="675"/>
    </location>
</feature>
<dbReference type="KEGG" id="tes:BW730_12375"/>
<dbReference type="AlphaFoldDB" id="A0A1Q2CPZ9"/>
<organism evidence="11 12">
    <name type="scientific">Tessaracoccus aquimaris</name>
    <dbReference type="NCBI Taxonomy" id="1332264"/>
    <lineage>
        <taxon>Bacteria</taxon>
        <taxon>Bacillati</taxon>
        <taxon>Actinomycetota</taxon>
        <taxon>Actinomycetes</taxon>
        <taxon>Propionibacteriales</taxon>
        <taxon>Propionibacteriaceae</taxon>
        <taxon>Tessaracoccus</taxon>
    </lineage>
</organism>
<feature type="active site" evidence="5">
    <location>
        <position position="269"/>
    </location>
</feature>
<dbReference type="Pfam" id="PF06458">
    <property type="entry name" value="MucBP"/>
    <property type="match status" value="1"/>
</dbReference>
<dbReference type="PROSITE" id="PS51318">
    <property type="entry name" value="TAT"/>
    <property type="match status" value="1"/>
</dbReference>
<reference evidence="12" key="1">
    <citation type="submission" date="2017-02" db="EMBL/GenBank/DDBJ databases">
        <title>Tessaracoccus aquaemaris sp. nov., isolated from the intestine of a Korean rockfish, Sebastes schlegelii, in a marine aquaculture pond.</title>
        <authorList>
            <person name="Tak E.J."/>
            <person name="Bae J.-W."/>
        </authorList>
    </citation>
    <scope>NUCLEOTIDE SEQUENCE [LARGE SCALE GENOMIC DNA]</scope>
    <source>
        <strain evidence="12">NSG39</strain>
    </source>
</reference>
<dbReference type="InterPro" id="IPR011013">
    <property type="entry name" value="Gal_mutarotase_sf_dom"/>
</dbReference>
<dbReference type="InterPro" id="IPR012970">
    <property type="entry name" value="Lyase_8_alpha_N"/>
</dbReference>
<dbReference type="GO" id="GO:0030246">
    <property type="term" value="F:carbohydrate binding"/>
    <property type="evidence" value="ECO:0007669"/>
    <property type="project" value="InterPro"/>
</dbReference>
<evidence type="ECO:0000256" key="4">
    <source>
        <dbReference type="ARBA" id="ARBA00023239"/>
    </source>
</evidence>
<evidence type="ECO:0000256" key="7">
    <source>
        <dbReference type="SAM" id="SignalP"/>
    </source>
</evidence>
<evidence type="ECO:0000259" key="9">
    <source>
        <dbReference type="Pfam" id="PF06458"/>
    </source>
</evidence>
<accession>A0A1Q2CPZ9</accession>
<gene>
    <name evidence="11" type="ORF">BW730_12375</name>
</gene>
<keyword evidence="12" id="KW-1185">Reference proteome</keyword>
<dbReference type="Gene3D" id="2.70.98.10">
    <property type="match status" value="1"/>
</dbReference>
<dbReference type="PANTHER" id="PTHR38481:SF1">
    <property type="entry name" value="HYALURONATE LYASE"/>
    <property type="match status" value="1"/>
</dbReference>
<protein>
    <recommendedName>
        <fullName evidence="13">Hyaluronate lyase</fullName>
    </recommendedName>
</protein>
<dbReference type="InterPro" id="IPR003159">
    <property type="entry name" value="Lyase_8_central_dom"/>
</dbReference>
<feature type="compositionally biased region" description="Low complexity" evidence="6">
    <location>
        <begin position="925"/>
        <end position="957"/>
    </location>
</feature>
<dbReference type="InterPro" id="IPR038970">
    <property type="entry name" value="Lyase_8"/>
</dbReference>
<evidence type="ECO:0008006" key="13">
    <source>
        <dbReference type="Google" id="ProtNLM"/>
    </source>
</evidence>
<dbReference type="Pfam" id="PF02278">
    <property type="entry name" value="Lyase_8"/>
    <property type="match status" value="1"/>
</dbReference>
<dbReference type="InterPro" id="IPR009459">
    <property type="entry name" value="MucBP_dom"/>
</dbReference>
<feature type="region of interest" description="Disordered" evidence="6">
    <location>
        <begin position="879"/>
        <end position="970"/>
    </location>
</feature>
<keyword evidence="2 7" id="KW-0732">Signal</keyword>
<feature type="active site" evidence="5">
    <location>
        <position position="332"/>
    </location>
</feature>
<dbReference type="InterPro" id="IPR008929">
    <property type="entry name" value="Chondroitin_lyas"/>
</dbReference>
<proteinExistence type="inferred from homology"/>
<evidence type="ECO:0000256" key="3">
    <source>
        <dbReference type="ARBA" id="ARBA00022737"/>
    </source>
</evidence>
<dbReference type="Gene3D" id="3.10.20.320">
    <property type="entry name" value="Putative peptidoglycan bound protein (lpxtg motif)"/>
    <property type="match status" value="1"/>
</dbReference>
<sequence>MGTFSLKRRTFLAGSATIAAATVCTSLPAAAEDEYAELIRRRRDFLTGGEVAASHAGLAEKRATLDAAADDLIATFTRTAGRKHLWSNLPLNAVSTTAEVGNLGVTANQVTALAVAWAAPASKHHGSASLLTDLIGALGFIASVYRAGRNRPGNWWFWEVGLPRQLGDTLVLLGDQVAADLVTSLVNAIRFFAPDPNIRTTIPTLKETGANRADKALACIERGLLAKSPADILLGRDALSDTKGAGKDSLFARVTSGDGFYSDGSFIQHAKLPYVGTYGAVAVAAVGEALAMLGGSTWAVTDPQLGNLHEAVMKSFAPFQWDGRTMDTVRGRAVSRERERDYNSGFAIAHAVLVLGASAPQAQAAQWRSVVKGWLTRMTDQSAATNSQKLAASARLLEVLVDDATEAAAPLVATVSTVAQERMVHHRPDWAVAVNTSSTRIGRYEWGNKENNLGWYQGDGMMFLYHRRDSAQFSDDFWPTVDPYALPGITANSAVRASGLADGTGIPGAPNTYAGGVTAGGSVGTTAMDLVNATGTLTAKKSWFYLEDRVVCVGSEITDTSGTLTRTVLENRGYAKGSLPKVTLNGVEAPAAPVAQQATWALIDGHAGYVSLGIAAGAPQPFSIASEERTGTWQAINSGADTGGSTTPLARDYVRVEYLHHNAGDSYAYEILPLASAERTSSEAESNGVLVSRADSAHVVETADGNTRLAHYFAAGDYDGWSVDAPAAIALRRTQAVTRRAAGAQVIELVVSNPTKNAANLQVATPLDATGRIIEQDPTITVVSESPLTIRCATAATPGAEHRITFASAPTAEPVIVRYLDTEGVVLAPGYSIVGALGDPYSATQVDIEGHVLTEVPANASGVIGDAVVNVDFVFRKVEDPQPSESPSPEPTTSPSPDPTTSPSPSASPTATPTPTTTPRPTAGPTPTAAPSASPSPTSRPTVRPTSTTPTRTPGRPDSGGRPGLPSTGR</sequence>
<dbReference type="Pfam" id="PF08124">
    <property type="entry name" value="Lyase_8_N"/>
    <property type="match status" value="1"/>
</dbReference>
<dbReference type="Gene3D" id="1.50.10.100">
    <property type="entry name" value="Chondroitin AC/alginate lyase"/>
    <property type="match status" value="1"/>
</dbReference>
<dbReference type="Proteomes" id="UP000188145">
    <property type="component" value="Chromosome"/>
</dbReference>
<dbReference type="SUPFAM" id="SSF74650">
    <property type="entry name" value="Galactose mutarotase-like"/>
    <property type="match status" value="1"/>
</dbReference>
<feature type="domain" description="Polysaccharide lyase 8 N-terminal alpha-helical" evidence="10">
    <location>
        <begin position="47"/>
        <end position="372"/>
    </location>
</feature>
<dbReference type="SUPFAM" id="SSF48230">
    <property type="entry name" value="Chondroitin AC/alginate lyase"/>
    <property type="match status" value="1"/>
</dbReference>
<dbReference type="InterPro" id="IPR014718">
    <property type="entry name" value="GH-type_carb-bd"/>
</dbReference>
<feature type="signal peptide" evidence="7">
    <location>
        <begin position="1"/>
        <end position="31"/>
    </location>
</feature>
<dbReference type="GO" id="GO:0005576">
    <property type="term" value="C:extracellular region"/>
    <property type="evidence" value="ECO:0007669"/>
    <property type="project" value="InterPro"/>
</dbReference>
<dbReference type="RefSeq" id="WP_158522654.1">
    <property type="nucleotide sequence ID" value="NZ_CP019606.1"/>
</dbReference>
<evidence type="ECO:0000256" key="1">
    <source>
        <dbReference type="ARBA" id="ARBA00006699"/>
    </source>
</evidence>
<dbReference type="OrthoDB" id="6636047at2"/>
<dbReference type="Gene3D" id="2.60.220.10">
    <property type="entry name" value="Polysaccharide lyase family 8-like, C-terminal"/>
    <property type="match status" value="1"/>
</dbReference>
<keyword evidence="4" id="KW-0456">Lyase</keyword>
<dbReference type="InterPro" id="IPR006311">
    <property type="entry name" value="TAT_signal"/>
</dbReference>
<feature type="compositionally biased region" description="Low complexity" evidence="6">
    <location>
        <begin position="903"/>
        <end position="915"/>
    </location>
</feature>
<evidence type="ECO:0000256" key="2">
    <source>
        <dbReference type="ARBA" id="ARBA00022729"/>
    </source>
</evidence>
<keyword evidence="3" id="KW-0677">Repeat</keyword>
<dbReference type="GO" id="GO:0016837">
    <property type="term" value="F:carbon-oxygen lyase activity, acting on polysaccharides"/>
    <property type="evidence" value="ECO:0007669"/>
    <property type="project" value="UniProtKB-ARBA"/>
</dbReference>
<evidence type="ECO:0000256" key="5">
    <source>
        <dbReference type="PIRSR" id="PIRSR638970-1"/>
    </source>
</evidence>
<feature type="compositionally biased region" description="Pro residues" evidence="6">
    <location>
        <begin position="884"/>
        <end position="902"/>
    </location>
</feature>